<name>A0A061J6R4_TRYRA</name>
<reference evidence="2 3" key="1">
    <citation type="submission" date="2013-07" db="EMBL/GenBank/DDBJ databases">
        <authorList>
            <person name="Stoco P.H."/>
            <person name="Wagner G."/>
            <person name="Gerber A."/>
            <person name="Zaha A."/>
            <person name="Thompson C."/>
            <person name="Bartholomeu D.C."/>
            <person name="Luckemeyer D.D."/>
            <person name="Bahia D."/>
            <person name="Loreto E."/>
            <person name="Prestes E.B."/>
            <person name="Lima F.M."/>
            <person name="Rodrigues-Luiz G."/>
            <person name="Vallejo G.A."/>
            <person name="Filho J.F."/>
            <person name="Monteiro K.M."/>
            <person name="Tyler K.M."/>
            <person name="de Almeida L.G."/>
            <person name="Ortiz M.F."/>
            <person name="Siervo M.A."/>
            <person name="de Moraes M.H."/>
            <person name="Cunha O.L."/>
            <person name="Mendonca-Neto R."/>
            <person name="Silva R."/>
            <person name="Teixeira S.M."/>
            <person name="Murta S.M."/>
            <person name="Sincero T.C."/>
            <person name="Mendes T.A."/>
            <person name="Urmenyi T.P."/>
            <person name="Silva V.G."/>
            <person name="da Rocha W.D."/>
            <person name="Andersson B."/>
            <person name="Romanha A.J."/>
            <person name="Steindel M."/>
            <person name="de Vasconcelos A.T."/>
            <person name="Grisard E.C."/>
        </authorList>
    </citation>
    <scope>NUCLEOTIDE SEQUENCE [LARGE SCALE GENOMIC DNA]</scope>
    <source>
        <strain evidence="2 3">SC58</strain>
    </source>
</reference>
<evidence type="ECO:0000313" key="3">
    <source>
        <dbReference type="Proteomes" id="UP000031737"/>
    </source>
</evidence>
<protein>
    <submittedName>
        <fullName evidence="2">Uncharacterized protein</fullName>
    </submittedName>
</protein>
<sequence length="240" mass="26703">MPELDYPTWAIAAVALFGRHTDPLFIRTFTSPREVLEHPDAATCANLYVGEEDVVRLHFLLFSSLDRCEDVLGERRKKEEEEQQQGSSNALGEGPGTQRRVLGVSAGADVRFLGRLMCNHRFTSYGFQSASGIRTILAIVGDIPLDAVLPLCRTTYEAASAALCNPFRTPRMHARLLQSWSKSETREPTLLPAEYAENLRAAPTPERVADEPSLAYSHGFRQQIRTIIEPFTVTARSSLV</sequence>
<dbReference type="VEuPathDB" id="TriTrypDB:TRSC58_02247"/>
<evidence type="ECO:0000256" key="1">
    <source>
        <dbReference type="SAM" id="MobiDB-lite"/>
    </source>
</evidence>
<feature type="region of interest" description="Disordered" evidence="1">
    <location>
        <begin position="76"/>
        <end position="98"/>
    </location>
</feature>
<keyword evidence="3" id="KW-1185">Reference proteome</keyword>
<dbReference type="Gene3D" id="3.30.450.70">
    <property type="match status" value="1"/>
</dbReference>
<dbReference type="AlphaFoldDB" id="A0A061J6R4"/>
<organism evidence="2 3">
    <name type="scientific">Trypanosoma rangeli SC58</name>
    <dbReference type="NCBI Taxonomy" id="429131"/>
    <lineage>
        <taxon>Eukaryota</taxon>
        <taxon>Discoba</taxon>
        <taxon>Euglenozoa</taxon>
        <taxon>Kinetoplastea</taxon>
        <taxon>Metakinetoplastina</taxon>
        <taxon>Trypanosomatida</taxon>
        <taxon>Trypanosomatidae</taxon>
        <taxon>Trypanosoma</taxon>
        <taxon>Herpetosoma</taxon>
    </lineage>
</organism>
<evidence type="ECO:0000313" key="2">
    <source>
        <dbReference type="EMBL" id="ESL10025.1"/>
    </source>
</evidence>
<dbReference type="OrthoDB" id="246486at2759"/>
<proteinExistence type="predicted"/>
<gene>
    <name evidence="2" type="ORF">TRSC58_02247</name>
</gene>
<dbReference type="InterPro" id="IPR011012">
    <property type="entry name" value="Longin-like_dom_sf"/>
</dbReference>
<dbReference type="Proteomes" id="UP000031737">
    <property type="component" value="Unassembled WGS sequence"/>
</dbReference>
<dbReference type="SUPFAM" id="SSF64356">
    <property type="entry name" value="SNARE-like"/>
    <property type="match status" value="1"/>
</dbReference>
<accession>A0A061J6R4</accession>
<dbReference type="EMBL" id="AUPL01002247">
    <property type="protein sequence ID" value="ESL10025.1"/>
    <property type="molecule type" value="Genomic_DNA"/>
</dbReference>
<comment type="caution">
    <text evidence="2">The sequence shown here is derived from an EMBL/GenBank/DDBJ whole genome shotgun (WGS) entry which is preliminary data.</text>
</comment>